<dbReference type="InterPro" id="IPR051163">
    <property type="entry name" value="Sodium:Solute_Symporter_SSF"/>
</dbReference>
<keyword evidence="6 12" id="KW-1133">Transmembrane helix</keyword>
<protein>
    <submittedName>
        <fullName evidence="13">Putative sodium-dependent multivitamin transporter</fullName>
    </submittedName>
</protein>
<dbReference type="Proteomes" id="UP000887116">
    <property type="component" value="Unassembled WGS sequence"/>
</dbReference>
<feature type="transmembrane region" description="Helical" evidence="12">
    <location>
        <begin position="275"/>
        <end position="299"/>
    </location>
</feature>
<feature type="transmembrane region" description="Helical" evidence="12">
    <location>
        <begin position="30"/>
        <end position="56"/>
    </location>
</feature>
<sequence>MLGAMAYYGSTQIEVQRMLSMRSLKRAKSALNWSIIPVTSLLALCMLLGLVFYAIFDTCDPVKDKMHTGVRKYDQIVPYYIISRFGSIPGLTGLCIAGIFSGSLSTLSSALNSLSAVTVIDFLKPIYKSRLSETRMVYIAKILSLFYGIICIFFSFIISKVGSLLAVNNTVLAIVEGPVFAIFCIAVLTRKGSEKSILFGLLFGVVITSWIGCGIQISGYNYPPLPLDASGCPNSVNATDFLQNSMVACNNFTQCLSKSLPTIKSEPFFLYKMSYIWLAPLGFVSTLCASFIAILVTGWDHDVIPANSKCLSPVTRFWMKETSFEIIRTEKPNQLENEIDLPVL</sequence>
<dbReference type="OrthoDB" id="6427628at2759"/>
<evidence type="ECO:0000313" key="14">
    <source>
        <dbReference type="Proteomes" id="UP000887116"/>
    </source>
</evidence>
<dbReference type="EMBL" id="BMAO01005548">
    <property type="protein sequence ID" value="GFR02103.1"/>
    <property type="molecule type" value="Genomic_DNA"/>
</dbReference>
<keyword evidence="9 12" id="KW-0472">Membrane</keyword>
<feature type="transmembrane region" description="Helical" evidence="12">
    <location>
        <begin position="138"/>
        <end position="158"/>
    </location>
</feature>
<accession>A0A8X6GE68</accession>
<evidence type="ECO:0000256" key="2">
    <source>
        <dbReference type="ARBA" id="ARBA00006434"/>
    </source>
</evidence>
<evidence type="ECO:0000256" key="6">
    <source>
        <dbReference type="ARBA" id="ARBA00022989"/>
    </source>
</evidence>
<dbReference type="Pfam" id="PF00474">
    <property type="entry name" value="SSF"/>
    <property type="match status" value="1"/>
</dbReference>
<dbReference type="Gene3D" id="1.20.1730.10">
    <property type="entry name" value="Sodium/glucose cotransporter"/>
    <property type="match status" value="1"/>
</dbReference>
<comment type="similarity">
    <text evidence="2 11">Belongs to the sodium:solute symporter (SSF) (TC 2.A.21) family.</text>
</comment>
<comment type="subcellular location">
    <subcellularLocation>
        <location evidence="1">Cell membrane</location>
        <topology evidence="1">Multi-pass membrane protein</topology>
    </subcellularLocation>
</comment>
<dbReference type="PANTHER" id="PTHR42985">
    <property type="entry name" value="SODIUM-COUPLED MONOCARBOXYLATE TRANSPORTER"/>
    <property type="match status" value="1"/>
</dbReference>
<feature type="transmembrane region" description="Helical" evidence="12">
    <location>
        <begin position="196"/>
        <end position="217"/>
    </location>
</feature>
<keyword evidence="4" id="KW-1003">Cell membrane</keyword>
<dbReference type="AlphaFoldDB" id="A0A8X6GE68"/>
<feature type="transmembrane region" description="Helical" evidence="12">
    <location>
        <begin position="170"/>
        <end position="189"/>
    </location>
</feature>
<comment type="caution">
    <text evidence="13">The sequence shown here is derived from an EMBL/GenBank/DDBJ whole genome shotgun (WGS) entry which is preliminary data.</text>
</comment>
<evidence type="ECO:0000256" key="1">
    <source>
        <dbReference type="ARBA" id="ARBA00004651"/>
    </source>
</evidence>
<evidence type="ECO:0000256" key="10">
    <source>
        <dbReference type="ARBA" id="ARBA00023201"/>
    </source>
</evidence>
<dbReference type="GO" id="GO:0006814">
    <property type="term" value="P:sodium ion transport"/>
    <property type="evidence" value="ECO:0007669"/>
    <property type="project" value="UniProtKB-KW"/>
</dbReference>
<evidence type="ECO:0000256" key="12">
    <source>
        <dbReference type="SAM" id="Phobius"/>
    </source>
</evidence>
<keyword evidence="14" id="KW-1185">Reference proteome</keyword>
<dbReference type="InterPro" id="IPR038377">
    <property type="entry name" value="Na/Glc_symporter_sf"/>
</dbReference>
<name>A0A8X6GE68_TRICU</name>
<evidence type="ECO:0000313" key="13">
    <source>
        <dbReference type="EMBL" id="GFR02103.1"/>
    </source>
</evidence>
<gene>
    <name evidence="13" type="primary">CG32669</name>
    <name evidence="13" type="ORF">TNCT_253951</name>
</gene>
<dbReference type="PANTHER" id="PTHR42985:SF40">
    <property type="entry name" value="LD47995P-RELATED"/>
    <property type="match status" value="1"/>
</dbReference>
<dbReference type="PROSITE" id="PS50283">
    <property type="entry name" value="NA_SOLUT_SYMP_3"/>
    <property type="match status" value="1"/>
</dbReference>
<evidence type="ECO:0000256" key="5">
    <source>
        <dbReference type="ARBA" id="ARBA00022692"/>
    </source>
</evidence>
<evidence type="ECO:0000256" key="3">
    <source>
        <dbReference type="ARBA" id="ARBA00022448"/>
    </source>
</evidence>
<evidence type="ECO:0000256" key="7">
    <source>
        <dbReference type="ARBA" id="ARBA00023053"/>
    </source>
</evidence>
<dbReference type="GO" id="GO:0005886">
    <property type="term" value="C:plasma membrane"/>
    <property type="evidence" value="ECO:0007669"/>
    <property type="project" value="UniProtKB-SubCell"/>
</dbReference>
<keyword evidence="10" id="KW-0739">Sodium transport</keyword>
<evidence type="ECO:0000256" key="11">
    <source>
        <dbReference type="RuleBase" id="RU362091"/>
    </source>
</evidence>
<keyword evidence="7" id="KW-0915">Sodium</keyword>
<keyword evidence="8" id="KW-0406">Ion transport</keyword>
<keyword evidence="5 12" id="KW-0812">Transmembrane</keyword>
<evidence type="ECO:0000256" key="4">
    <source>
        <dbReference type="ARBA" id="ARBA00022475"/>
    </source>
</evidence>
<organism evidence="13 14">
    <name type="scientific">Trichonephila clavata</name>
    <name type="common">Joro spider</name>
    <name type="synonym">Nephila clavata</name>
    <dbReference type="NCBI Taxonomy" id="2740835"/>
    <lineage>
        <taxon>Eukaryota</taxon>
        <taxon>Metazoa</taxon>
        <taxon>Ecdysozoa</taxon>
        <taxon>Arthropoda</taxon>
        <taxon>Chelicerata</taxon>
        <taxon>Arachnida</taxon>
        <taxon>Araneae</taxon>
        <taxon>Araneomorphae</taxon>
        <taxon>Entelegynae</taxon>
        <taxon>Araneoidea</taxon>
        <taxon>Nephilidae</taxon>
        <taxon>Trichonephila</taxon>
    </lineage>
</organism>
<evidence type="ECO:0000256" key="8">
    <source>
        <dbReference type="ARBA" id="ARBA00023065"/>
    </source>
</evidence>
<evidence type="ECO:0000256" key="9">
    <source>
        <dbReference type="ARBA" id="ARBA00023136"/>
    </source>
</evidence>
<keyword evidence="3" id="KW-0813">Transport</keyword>
<reference evidence="13" key="1">
    <citation type="submission" date="2020-07" db="EMBL/GenBank/DDBJ databases">
        <title>Multicomponent nature underlies the extraordinary mechanical properties of spider dragline silk.</title>
        <authorList>
            <person name="Kono N."/>
            <person name="Nakamura H."/>
            <person name="Mori M."/>
            <person name="Yoshida Y."/>
            <person name="Ohtoshi R."/>
            <person name="Malay A.D."/>
            <person name="Moran D.A.P."/>
            <person name="Tomita M."/>
            <person name="Numata K."/>
            <person name="Arakawa K."/>
        </authorList>
    </citation>
    <scope>NUCLEOTIDE SEQUENCE</scope>
</reference>
<dbReference type="InterPro" id="IPR001734">
    <property type="entry name" value="Na/solute_symporter"/>
</dbReference>
<proteinExistence type="inferred from homology"/>
<dbReference type="GO" id="GO:0015293">
    <property type="term" value="F:symporter activity"/>
    <property type="evidence" value="ECO:0007669"/>
    <property type="project" value="TreeGrafter"/>
</dbReference>